<organism evidence="2 3">
    <name type="scientific">Photobacterium atrarenae</name>
    <dbReference type="NCBI Taxonomy" id="865757"/>
    <lineage>
        <taxon>Bacteria</taxon>
        <taxon>Pseudomonadati</taxon>
        <taxon>Pseudomonadota</taxon>
        <taxon>Gammaproteobacteria</taxon>
        <taxon>Vibrionales</taxon>
        <taxon>Vibrionaceae</taxon>
        <taxon>Photobacterium</taxon>
    </lineage>
</organism>
<sequence>MKIDVNLSQLWACVEKMGAQAVSFDVGEVWNESDLEFDAQLSSSGIDINLDELESEQGLLSARGRQVILFIPDQGFCLDEVTEDPSKGRKFHVTDCQTLNNMRRKNRFERYKVTNNLSGQFPVFGTSKFGELKETELPLNVCRNCLKKLNYKGVNNISRSEVNSLVDSFNIEEFFSTYSSLFSRLPSQHVNEANKGYSADFKKISDRIRAKASYICQHCKVDLSSDKRLLHTHHINGDKANNADNNLVALCADCHRKEPFHGHMCIKHSDTLRINHLRNEQGVYSNCDWPSVKCKADPALHGVLDYAEKKGYTAPEVAYSLRTDDKADHIVLELAWPHRKFGVMLNNPSFIKGWRIIDLTEAMEFFSRPHKSR</sequence>
<reference evidence="2" key="1">
    <citation type="submission" date="2022-07" db="EMBL/GenBank/DDBJ databases">
        <title>Genome sequencing of Photobacterium atrarenae GJH2-4.</title>
        <authorList>
            <person name="Park S.-J."/>
        </authorList>
    </citation>
    <scope>NUCLEOTIDE SEQUENCE</scope>
    <source>
        <strain evidence="2">GJH2-4</strain>
    </source>
</reference>
<dbReference type="RefSeq" id="WP_255388433.1">
    <property type="nucleotide sequence ID" value="NZ_CP101508.1"/>
</dbReference>
<accession>A0ABY5GER2</accession>
<proteinExistence type="predicted"/>
<dbReference type="CDD" id="cd00085">
    <property type="entry name" value="HNHc"/>
    <property type="match status" value="1"/>
</dbReference>
<keyword evidence="3" id="KW-1185">Reference proteome</keyword>
<evidence type="ECO:0000313" key="2">
    <source>
        <dbReference type="EMBL" id="UTV27219.1"/>
    </source>
</evidence>
<feature type="domain" description="HNH nuclease" evidence="1">
    <location>
        <begin position="203"/>
        <end position="256"/>
    </location>
</feature>
<dbReference type="EMBL" id="CP101508">
    <property type="protein sequence ID" value="UTV27219.1"/>
    <property type="molecule type" value="Genomic_DNA"/>
</dbReference>
<dbReference type="GO" id="GO:0004519">
    <property type="term" value="F:endonuclease activity"/>
    <property type="evidence" value="ECO:0007669"/>
    <property type="project" value="UniProtKB-KW"/>
</dbReference>
<evidence type="ECO:0000259" key="1">
    <source>
        <dbReference type="SMART" id="SM00507"/>
    </source>
</evidence>
<keyword evidence="2" id="KW-0255">Endonuclease</keyword>
<keyword evidence="2" id="KW-0540">Nuclease</keyword>
<name>A0ABY5GER2_9GAMM</name>
<protein>
    <submittedName>
        <fullName evidence="2">HNH endonuclease</fullName>
    </submittedName>
</protein>
<keyword evidence="2" id="KW-0378">Hydrolase</keyword>
<dbReference type="InterPro" id="IPR003615">
    <property type="entry name" value="HNH_nuc"/>
</dbReference>
<evidence type="ECO:0000313" key="3">
    <source>
        <dbReference type="Proteomes" id="UP001057998"/>
    </source>
</evidence>
<dbReference type="SMART" id="SM00507">
    <property type="entry name" value="HNHc"/>
    <property type="match status" value="1"/>
</dbReference>
<dbReference type="Proteomes" id="UP001057998">
    <property type="component" value="Chromosome 1"/>
</dbReference>
<gene>
    <name evidence="2" type="ORF">NNL38_12890</name>
</gene>